<evidence type="ECO:0000259" key="5">
    <source>
        <dbReference type="PROSITE" id="PS50160"/>
    </source>
</evidence>
<evidence type="ECO:0000313" key="6">
    <source>
        <dbReference type="EMBL" id="TKG61548.1"/>
    </source>
</evidence>
<dbReference type="InterPro" id="IPR014146">
    <property type="entry name" value="LigD_ligase_dom"/>
</dbReference>
<dbReference type="PROSITE" id="PS00697">
    <property type="entry name" value="DNA_LIGASE_A1"/>
    <property type="match status" value="1"/>
</dbReference>
<dbReference type="CDD" id="cd07906">
    <property type="entry name" value="Adenylation_DNA_ligase_LigD_LigC"/>
    <property type="match status" value="1"/>
</dbReference>
<protein>
    <recommendedName>
        <fullName evidence="2">DNA ligase (ATP)</fullName>
        <ecNumber evidence="2">6.5.1.1</ecNumber>
    </recommendedName>
</protein>
<reference evidence="6 7" key="1">
    <citation type="journal article" date="2015" name="Antonie Van Leeuwenhoek">
        <title>Prauserella endophytica sp. nov., an endophytic actinobacterium isolated from Tamarix taklamakanensis.</title>
        <authorList>
            <person name="Liu J.M."/>
            <person name="Habden X."/>
            <person name="Guo L."/>
            <person name="Tuo L."/>
            <person name="Jiang Z.K."/>
            <person name="Liu S.W."/>
            <person name="Liu X.F."/>
            <person name="Chen L."/>
            <person name="Li R.F."/>
            <person name="Zhang Y.Q."/>
            <person name="Sun C.H."/>
        </authorList>
    </citation>
    <scope>NUCLEOTIDE SEQUENCE [LARGE SCALE GENOMIC DNA]</scope>
    <source>
        <strain evidence="6 7">CGMCC 4.7182</strain>
    </source>
</reference>
<proteinExistence type="inferred from homology"/>
<evidence type="ECO:0000256" key="4">
    <source>
        <dbReference type="ARBA" id="ARBA00034003"/>
    </source>
</evidence>
<evidence type="ECO:0000256" key="3">
    <source>
        <dbReference type="ARBA" id="ARBA00022598"/>
    </source>
</evidence>
<dbReference type="InterPro" id="IPR016059">
    <property type="entry name" value="DNA_ligase_ATP-dep_CS"/>
</dbReference>
<evidence type="ECO:0000256" key="1">
    <source>
        <dbReference type="ARBA" id="ARBA00007572"/>
    </source>
</evidence>
<dbReference type="Pfam" id="PF04679">
    <property type="entry name" value="DNA_ligase_A_C"/>
    <property type="match status" value="1"/>
</dbReference>
<gene>
    <name evidence="6" type="ORF">FCN18_33455</name>
</gene>
<dbReference type="CDD" id="cd07971">
    <property type="entry name" value="OBF_DNA_ligase_LigD"/>
    <property type="match status" value="1"/>
</dbReference>
<dbReference type="SUPFAM" id="SSF50249">
    <property type="entry name" value="Nucleic acid-binding proteins"/>
    <property type="match status" value="1"/>
</dbReference>
<dbReference type="InterPro" id="IPR012340">
    <property type="entry name" value="NA-bd_OB-fold"/>
</dbReference>
<dbReference type="InterPro" id="IPR050191">
    <property type="entry name" value="ATP-dep_DNA_ligase"/>
</dbReference>
<keyword evidence="7" id="KW-1185">Reference proteome</keyword>
<dbReference type="PROSITE" id="PS50160">
    <property type="entry name" value="DNA_LIGASE_A3"/>
    <property type="match status" value="1"/>
</dbReference>
<dbReference type="InterPro" id="IPR012310">
    <property type="entry name" value="DNA_ligase_ATP-dep_cent"/>
</dbReference>
<sequence length="318" mass="35966">MLAAPGPLPDGPGFSWEMKWDGARALVGAAGERVRVTSRTGRDVTRSYPELAALPGLVRGRQVLLDGELVALDSDGRPRFGLLQERLHVQTPTAALLARVPVYYYVFDLLYLDAVSLMDRTFQDRRGQLDELDVRHERIRISPVWRSDPGNPDPVGPRVLEAARQHRLEGVVVKRLDSRYRPGRRDPAWIKHPFRQATEVVVCGWTPGEGRRRDRIGSLLLGAHDEHDQLVYLGHVGTGFSDAELARMQRLLEELEQPDSPFPAGQVPRDRARHAHWVAPMLVGEVEYREFVTRLRHPSWRGLHSDVPTELVRVPPQS</sequence>
<name>A0ABY2RUY8_9PSEU</name>
<dbReference type="PANTHER" id="PTHR45674">
    <property type="entry name" value="DNA LIGASE 1/3 FAMILY MEMBER"/>
    <property type="match status" value="1"/>
</dbReference>
<dbReference type="Pfam" id="PF01068">
    <property type="entry name" value="DNA_ligase_A_M"/>
    <property type="match status" value="1"/>
</dbReference>
<dbReference type="Gene3D" id="3.30.1490.70">
    <property type="match status" value="1"/>
</dbReference>
<dbReference type="Proteomes" id="UP000309992">
    <property type="component" value="Unassembled WGS sequence"/>
</dbReference>
<dbReference type="EMBL" id="SWMS01000030">
    <property type="protein sequence ID" value="TKG61548.1"/>
    <property type="molecule type" value="Genomic_DNA"/>
</dbReference>
<keyword evidence="3 6" id="KW-0436">Ligase</keyword>
<dbReference type="Gene3D" id="3.30.470.30">
    <property type="entry name" value="DNA ligase/mRNA capping enzyme"/>
    <property type="match status" value="1"/>
</dbReference>
<dbReference type="NCBIfam" id="TIGR02779">
    <property type="entry name" value="NHEJ_ligase_lig"/>
    <property type="match status" value="1"/>
</dbReference>
<organism evidence="6 7">
    <name type="scientific">Prauserella endophytica</name>
    <dbReference type="NCBI Taxonomy" id="1592324"/>
    <lineage>
        <taxon>Bacteria</taxon>
        <taxon>Bacillati</taxon>
        <taxon>Actinomycetota</taxon>
        <taxon>Actinomycetes</taxon>
        <taxon>Pseudonocardiales</taxon>
        <taxon>Pseudonocardiaceae</taxon>
        <taxon>Prauserella</taxon>
        <taxon>Prauserella coralliicola group</taxon>
    </lineage>
</organism>
<feature type="domain" description="ATP-dependent DNA ligase family profile" evidence="5">
    <location>
        <begin position="95"/>
        <end position="225"/>
    </location>
</feature>
<comment type="caution">
    <text evidence="6">The sequence shown here is derived from an EMBL/GenBank/DDBJ whole genome shotgun (WGS) entry which is preliminary data.</text>
</comment>
<dbReference type="GO" id="GO:0016874">
    <property type="term" value="F:ligase activity"/>
    <property type="evidence" value="ECO:0007669"/>
    <property type="project" value="UniProtKB-KW"/>
</dbReference>
<evidence type="ECO:0000256" key="2">
    <source>
        <dbReference type="ARBA" id="ARBA00012727"/>
    </source>
</evidence>
<dbReference type="SUPFAM" id="SSF56091">
    <property type="entry name" value="DNA ligase/mRNA capping enzyme, catalytic domain"/>
    <property type="match status" value="1"/>
</dbReference>
<dbReference type="InterPro" id="IPR012309">
    <property type="entry name" value="DNA_ligase_ATP-dep_C"/>
</dbReference>
<evidence type="ECO:0000313" key="7">
    <source>
        <dbReference type="Proteomes" id="UP000309992"/>
    </source>
</evidence>
<dbReference type="EC" id="6.5.1.1" evidence="2"/>
<dbReference type="PANTHER" id="PTHR45674:SF4">
    <property type="entry name" value="DNA LIGASE 1"/>
    <property type="match status" value="1"/>
</dbReference>
<comment type="catalytic activity">
    <reaction evidence="4">
        <text>ATP + (deoxyribonucleotide)n-3'-hydroxyl + 5'-phospho-(deoxyribonucleotide)m = (deoxyribonucleotide)n+m + AMP + diphosphate.</text>
        <dbReference type="EC" id="6.5.1.1"/>
    </reaction>
</comment>
<dbReference type="Gene3D" id="2.40.50.140">
    <property type="entry name" value="Nucleic acid-binding proteins"/>
    <property type="match status" value="1"/>
</dbReference>
<comment type="similarity">
    <text evidence="1">Belongs to the ATP-dependent DNA ligase family.</text>
</comment>
<accession>A0ABY2RUY8</accession>